<dbReference type="GO" id="GO:0016987">
    <property type="term" value="F:sigma factor activity"/>
    <property type="evidence" value="ECO:0007669"/>
    <property type="project" value="UniProtKB-KW"/>
</dbReference>
<dbReference type="InterPro" id="IPR039425">
    <property type="entry name" value="RNA_pol_sigma-70-like"/>
</dbReference>
<evidence type="ECO:0000256" key="2">
    <source>
        <dbReference type="ARBA" id="ARBA00023082"/>
    </source>
</evidence>
<gene>
    <name evidence="5" type="ORF">BSZ37_12700</name>
</gene>
<accession>A0A271J634</accession>
<dbReference type="InterPro" id="IPR014284">
    <property type="entry name" value="RNA_pol_sigma-70_dom"/>
</dbReference>
<dbReference type="EMBL" id="MQWD01000001">
    <property type="protein sequence ID" value="PAP78768.1"/>
    <property type="molecule type" value="Genomic_DNA"/>
</dbReference>
<dbReference type="Pfam" id="PF07638">
    <property type="entry name" value="Sigma70_ECF"/>
    <property type="match status" value="1"/>
</dbReference>
<dbReference type="PANTHER" id="PTHR43133">
    <property type="entry name" value="RNA POLYMERASE ECF-TYPE SIGMA FACTO"/>
    <property type="match status" value="1"/>
</dbReference>
<dbReference type="GO" id="GO:0006352">
    <property type="term" value="P:DNA-templated transcription initiation"/>
    <property type="evidence" value="ECO:0007669"/>
    <property type="project" value="InterPro"/>
</dbReference>
<dbReference type="InterPro" id="IPR013324">
    <property type="entry name" value="RNA_pol_sigma_r3/r4-like"/>
</dbReference>
<name>A0A271J634_9BACT</name>
<dbReference type="InterPro" id="IPR053812">
    <property type="entry name" value="HTH_Sigma70_ECF-like"/>
</dbReference>
<dbReference type="OrthoDB" id="128473at2"/>
<feature type="domain" description="RNA polymerase sigma-70 ECF-like HTH" evidence="4">
    <location>
        <begin position="20"/>
        <end position="189"/>
    </location>
</feature>
<dbReference type="Proteomes" id="UP000216339">
    <property type="component" value="Unassembled WGS sequence"/>
</dbReference>
<dbReference type="NCBIfam" id="TIGR02999">
    <property type="entry name" value="Sig-70_X6"/>
    <property type="match status" value="1"/>
</dbReference>
<protein>
    <recommendedName>
        <fullName evidence="4">RNA polymerase sigma-70 ECF-like HTH domain-containing protein</fullName>
    </recommendedName>
</protein>
<sequence length="195" mass="21021">MTDAPLLPTRIAAVLDGAADDTPADALDRLVPLVYDQLRAMAHRQLLREHGDRSLQTTALVHEAYLRVAGHSAVTQRGRGYFFAAAARAMRQVLVDHARRRATAKRGGDAVRVTLGDEPAGVDAFAADVLDLDDALDRLAARAPRHARVVECRFFGGLSVEETAAALDISPRTVKADWGLARAWLFDALHGPSGP</sequence>
<dbReference type="AlphaFoldDB" id="A0A271J634"/>
<reference evidence="5 6" key="1">
    <citation type="submission" date="2016-11" db="EMBL/GenBank/DDBJ databases">
        <title>Study of marine rhodopsin-containing bacteria.</title>
        <authorList>
            <person name="Yoshizawa S."/>
            <person name="Kumagai Y."/>
            <person name="Kogure K."/>
        </authorList>
    </citation>
    <scope>NUCLEOTIDE SEQUENCE [LARGE SCALE GENOMIC DNA]</scope>
    <source>
        <strain evidence="5 6">SAORIC-28</strain>
    </source>
</reference>
<dbReference type="PANTHER" id="PTHR43133:SF39">
    <property type="entry name" value="SIMILAR TO RNA POLYMERASE SIGMA-E FACTOR"/>
    <property type="match status" value="1"/>
</dbReference>
<organism evidence="5 6">
    <name type="scientific">Rubrivirga marina</name>
    <dbReference type="NCBI Taxonomy" id="1196024"/>
    <lineage>
        <taxon>Bacteria</taxon>
        <taxon>Pseudomonadati</taxon>
        <taxon>Rhodothermota</taxon>
        <taxon>Rhodothermia</taxon>
        <taxon>Rhodothermales</taxon>
        <taxon>Rubricoccaceae</taxon>
        <taxon>Rubrivirga</taxon>
    </lineage>
</organism>
<keyword evidence="6" id="KW-1185">Reference proteome</keyword>
<evidence type="ECO:0000256" key="1">
    <source>
        <dbReference type="ARBA" id="ARBA00023015"/>
    </source>
</evidence>
<evidence type="ECO:0000256" key="3">
    <source>
        <dbReference type="ARBA" id="ARBA00023163"/>
    </source>
</evidence>
<keyword evidence="3" id="KW-0804">Transcription</keyword>
<evidence type="ECO:0000259" key="4">
    <source>
        <dbReference type="Pfam" id="PF07638"/>
    </source>
</evidence>
<proteinExistence type="predicted"/>
<dbReference type="NCBIfam" id="TIGR02937">
    <property type="entry name" value="sigma70-ECF"/>
    <property type="match status" value="1"/>
</dbReference>
<dbReference type="SUPFAM" id="SSF88659">
    <property type="entry name" value="Sigma3 and sigma4 domains of RNA polymerase sigma factors"/>
    <property type="match status" value="1"/>
</dbReference>
<evidence type="ECO:0000313" key="6">
    <source>
        <dbReference type="Proteomes" id="UP000216339"/>
    </source>
</evidence>
<keyword evidence="1" id="KW-0805">Transcription regulation</keyword>
<comment type="caution">
    <text evidence="5">The sequence shown here is derived from an EMBL/GenBank/DDBJ whole genome shotgun (WGS) entry which is preliminary data.</text>
</comment>
<evidence type="ECO:0000313" key="5">
    <source>
        <dbReference type="EMBL" id="PAP78768.1"/>
    </source>
</evidence>
<dbReference type="Gene3D" id="1.10.10.10">
    <property type="entry name" value="Winged helix-like DNA-binding domain superfamily/Winged helix DNA-binding domain"/>
    <property type="match status" value="1"/>
</dbReference>
<dbReference type="InterPro" id="IPR011517">
    <property type="entry name" value="RNA_pol_sigma70_ECF-like"/>
</dbReference>
<keyword evidence="2" id="KW-0731">Sigma factor</keyword>
<dbReference type="InterPro" id="IPR036388">
    <property type="entry name" value="WH-like_DNA-bd_sf"/>
</dbReference>